<dbReference type="EMBL" id="JACAZE010000006">
    <property type="protein sequence ID" value="KAF7314048.1"/>
    <property type="molecule type" value="Genomic_DNA"/>
</dbReference>
<dbReference type="InterPro" id="IPR039535">
    <property type="entry name" value="ASST-like"/>
</dbReference>
<reference evidence="2" key="1">
    <citation type="submission" date="2020-05" db="EMBL/GenBank/DDBJ databases">
        <title>Mycena genomes resolve the evolution of fungal bioluminescence.</title>
        <authorList>
            <person name="Tsai I.J."/>
        </authorList>
    </citation>
    <scope>NUCLEOTIDE SEQUENCE</scope>
    <source>
        <strain evidence="2">110903Hualien_Pintung</strain>
    </source>
</reference>
<dbReference type="Proteomes" id="UP000613580">
    <property type="component" value="Unassembled WGS sequence"/>
</dbReference>
<keyword evidence="1" id="KW-0732">Signal</keyword>
<feature type="chain" id="PRO_5034030995" description="Arylsulfotransferase" evidence="1">
    <location>
        <begin position="25"/>
        <end position="513"/>
    </location>
</feature>
<dbReference type="InterPro" id="IPR053143">
    <property type="entry name" value="Arylsulfate_ST"/>
</dbReference>
<proteinExistence type="predicted"/>
<organism evidence="2 3">
    <name type="scientific">Mycena chlorophos</name>
    <name type="common">Agaric fungus</name>
    <name type="synonym">Agaricus chlorophos</name>
    <dbReference type="NCBI Taxonomy" id="658473"/>
    <lineage>
        <taxon>Eukaryota</taxon>
        <taxon>Fungi</taxon>
        <taxon>Dikarya</taxon>
        <taxon>Basidiomycota</taxon>
        <taxon>Agaricomycotina</taxon>
        <taxon>Agaricomycetes</taxon>
        <taxon>Agaricomycetidae</taxon>
        <taxon>Agaricales</taxon>
        <taxon>Marasmiineae</taxon>
        <taxon>Mycenaceae</taxon>
        <taxon>Mycena</taxon>
    </lineage>
</organism>
<dbReference type="PANTHER" id="PTHR35340:SF6">
    <property type="entry name" value="ASST-DOMAIN-CONTAINING PROTEIN"/>
    <property type="match status" value="1"/>
</dbReference>
<evidence type="ECO:0000256" key="1">
    <source>
        <dbReference type="SAM" id="SignalP"/>
    </source>
</evidence>
<dbReference type="OrthoDB" id="5427350at2759"/>
<accession>A0A8H6TAE5</accession>
<protein>
    <recommendedName>
        <fullName evidence="4">Arylsulfotransferase</fullName>
    </recommendedName>
</protein>
<comment type="caution">
    <text evidence="2">The sequence shown here is derived from an EMBL/GenBank/DDBJ whole genome shotgun (WGS) entry which is preliminary data.</text>
</comment>
<dbReference type="AlphaFoldDB" id="A0A8H6TAE5"/>
<dbReference type="Pfam" id="PF14269">
    <property type="entry name" value="Arylsulfotran_2"/>
    <property type="match status" value="1"/>
</dbReference>
<gene>
    <name evidence="2" type="ORF">HMN09_00563600</name>
</gene>
<evidence type="ECO:0000313" key="2">
    <source>
        <dbReference type="EMBL" id="KAF7314048.1"/>
    </source>
</evidence>
<sequence length="513" mass="56416">MLSSPWLPVLILALVLTNTRRTLAVHERTYHSSPLAIQPLTILSRSPSYDPCNLNRTLFLVCPVGTAVAQPSPAIYDASGELVWADPRLGPCTDLNVETVDGRRVLTFWAGNPLAQESGQPVILNDRYQWVRNVSAVGPGGTDTHEFRIVEPEGKSALLTSYNPVPADLSSIGGPQDGWYINCIVQEVDIASGRVLFNWTSIDHIPFTEAYNTIGQGGAGTRDDPWDGAHINSIDKDADGNYLVSARHTWTVYKVDGRDGHVIWRLGGKNSSFSVVRNDHEPIFSWQHDVRWRGPKTISVFDDGAALIRGKTASTVLVNNTMATGKFIEFDEERKTMRVVKRFAPSPNPGPSLAEGSTERYGPHVVVGYGWTPWLTVHDWRTQEMLYAAVIGPNNASLWNGGITNYRVYQTTLDEFVGRPTTKPAVALEKSGHGETAVYVSWNGATQVVEYAVLTGSDAKRVHKTVRVQRKTGFETMLACHGCGKYIQVAALGKDRKVLGESGVYRTSDGRLV</sequence>
<dbReference type="PANTHER" id="PTHR35340">
    <property type="entry name" value="PQQ ENZYME REPEAT PROTEIN-RELATED"/>
    <property type="match status" value="1"/>
</dbReference>
<keyword evidence="3" id="KW-1185">Reference proteome</keyword>
<evidence type="ECO:0000313" key="3">
    <source>
        <dbReference type="Proteomes" id="UP000613580"/>
    </source>
</evidence>
<feature type="signal peptide" evidence="1">
    <location>
        <begin position="1"/>
        <end position="24"/>
    </location>
</feature>
<name>A0A8H6TAE5_MYCCL</name>
<evidence type="ECO:0008006" key="4">
    <source>
        <dbReference type="Google" id="ProtNLM"/>
    </source>
</evidence>